<accession>A0A2X2R8H3</accession>
<reference evidence="2 3" key="1">
    <citation type="submission" date="2018-06" db="EMBL/GenBank/DDBJ databases">
        <authorList>
            <consortium name="Pathogen Informatics"/>
            <person name="Doyle S."/>
        </authorList>
    </citation>
    <scope>NUCLEOTIDE SEQUENCE [LARGE SCALE GENOMIC DNA]</scope>
    <source>
        <strain evidence="2 3">NCTC11546</strain>
    </source>
</reference>
<evidence type="ECO:0000313" key="3">
    <source>
        <dbReference type="Proteomes" id="UP000249891"/>
    </source>
</evidence>
<dbReference type="EMBL" id="UARG01000017">
    <property type="protein sequence ID" value="SQA77456.1"/>
    <property type="molecule type" value="Genomic_DNA"/>
</dbReference>
<gene>
    <name evidence="2" type="ORF">NCTC11546_00669</name>
</gene>
<proteinExistence type="predicted"/>
<dbReference type="Proteomes" id="UP000249891">
    <property type="component" value="Unassembled WGS sequence"/>
</dbReference>
<dbReference type="AlphaFoldDB" id="A0A2X2R8H3"/>
<protein>
    <submittedName>
        <fullName evidence="2">Uncharacterized protein</fullName>
    </submittedName>
</protein>
<name>A0A2X2R8H3_CAPOC</name>
<organism evidence="2 3">
    <name type="scientific">Capnocytophaga ochracea</name>
    <dbReference type="NCBI Taxonomy" id="1018"/>
    <lineage>
        <taxon>Bacteria</taxon>
        <taxon>Pseudomonadati</taxon>
        <taxon>Bacteroidota</taxon>
        <taxon>Flavobacteriia</taxon>
        <taxon>Flavobacteriales</taxon>
        <taxon>Flavobacteriaceae</taxon>
        <taxon>Capnocytophaga</taxon>
    </lineage>
</organism>
<feature type="transmembrane region" description="Helical" evidence="1">
    <location>
        <begin position="53"/>
        <end position="73"/>
    </location>
</feature>
<sequence>MLIQRKSIVNTVIKLLFKSMKYCRIISVKRKNTVSIKRILTILYKENLGVKLVFLYEYIGLFNLLLYLCPSFLR</sequence>
<keyword evidence="1" id="KW-0472">Membrane</keyword>
<evidence type="ECO:0000313" key="2">
    <source>
        <dbReference type="EMBL" id="SQA77456.1"/>
    </source>
</evidence>
<keyword evidence="1" id="KW-1133">Transmembrane helix</keyword>
<evidence type="ECO:0000256" key="1">
    <source>
        <dbReference type="SAM" id="Phobius"/>
    </source>
</evidence>
<keyword evidence="1" id="KW-0812">Transmembrane</keyword>